<feature type="domain" description="Glycosyltransferase 2-like" evidence="1">
    <location>
        <begin position="147"/>
        <end position="300"/>
    </location>
</feature>
<name>A0A6J4ISN2_9ACTN</name>
<dbReference type="Gene3D" id="3.90.550.10">
    <property type="entry name" value="Spore Coat Polysaccharide Biosynthesis Protein SpsA, Chain A"/>
    <property type="match status" value="1"/>
</dbReference>
<evidence type="ECO:0000313" key="2">
    <source>
        <dbReference type="EMBL" id="CAA9260919.1"/>
    </source>
</evidence>
<dbReference type="EMBL" id="CADCSY010000127">
    <property type="protein sequence ID" value="CAA9260919.1"/>
    <property type="molecule type" value="Genomic_DNA"/>
</dbReference>
<gene>
    <name evidence="2" type="ORF">AVDCRST_MAG20-2706</name>
</gene>
<reference evidence="2" key="1">
    <citation type="submission" date="2020-02" db="EMBL/GenBank/DDBJ databases">
        <authorList>
            <person name="Meier V. D."/>
        </authorList>
    </citation>
    <scope>NUCLEOTIDE SEQUENCE</scope>
    <source>
        <strain evidence="2">AVDCRST_MAG20</strain>
    </source>
</reference>
<dbReference type="SUPFAM" id="SSF53448">
    <property type="entry name" value="Nucleotide-diphospho-sugar transferases"/>
    <property type="match status" value="1"/>
</dbReference>
<dbReference type="InterPro" id="IPR001173">
    <property type="entry name" value="Glyco_trans_2-like"/>
</dbReference>
<sequence>MNRRRLNDLFTIQPAQAGVRVPGVLGSAVDAPLPGVWVDAGAVHVIGWVVGEQAPAAAVEITDGTAVVARVRPSIHRPDVADALPEVPWAVTSGYEATLAFTRPLGEMRLGIRAVLEDGEVTEVGTVIGRRSWRDDPVVATSPPLVSVVVPCYNQAHFLRQAIGSVLAQTYPHVEVVVVDDGSDDNTEAIARSYEGVRCARQENAGLAGARNTGIRHTLGSLLVFLDADDRLLPDAVQVGLDCLRADPTAAFVYGRSRFIEADGSPLFTPEQLCSDEPFLPLLEMCTIIPGSVMFRRAIFDGGRGFDPSVDASADWDMYLTVTQQLPVRCHGRTVLEYRRHADNMTNDPARILEAELAVLHRHTPAARDVPGGRQAVAAGRARSRAFHGPAIVEEIRRAMTTGDARAAAGRAWLLARKDPAAIRRLVEPGS</sequence>
<dbReference type="GO" id="GO:0044010">
    <property type="term" value="P:single-species biofilm formation"/>
    <property type="evidence" value="ECO:0007669"/>
    <property type="project" value="TreeGrafter"/>
</dbReference>
<organism evidence="2">
    <name type="scientific">uncultured Acidimicrobiales bacterium</name>
    <dbReference type="NCBI Taxonomy" id="310071"/>
    <lineage>
        <taxon>Bacteria</taxon>
        <taxon>Bacillati</taxon>
        <taxon>Actinomycetota</taxon>
        <taxon>Acidimicrobiia</taxon>
        <taxon>Acidimicrobiales</taxon>
        <taxon>environmental samples</taxon>
    </lineage>
</organism>
<dbReference type="Pfam" id="PF00535">
    <property type="entry name" value="Glycos_transf_2"/>
    <property type="match status" value="1"/>
</dbReference>
<evidence type="ECO:0000259" key="1">
    <source>
        <dbReference type="Pfam" id="PF00535"/>
    </source>
</evidence>
<proteinExistence type="predicted"/>
<dbReference type="InterPro" id="IPR029044">
    <property type="entry name" value="Nucleotide-diphossugar_trans"/>
</dbReference>
<dbReference type="InterPro" id="IPR050834">
    <property type="entry name" value="Glycosyltransf_2"/>
</dbReference>
<dbReference type="AlphaFoldDB" id="A0A6J4ISN2"/>
<accession>A0A6J4ISN2</accession>
<dbReference type="PANTHER" id="PTHR43685">
    <property type="entry name" value="GLYCOSYLTRANSFERASE"/>
    <property type="match status" value="1"/>
</dbReference>
<dbReference type="PANTHER" id="PTHR43685:SF2">
    <property type="entry name" value="GLYCOSYLTRANSFERASE 2-LIKE DOMAIN-CONTAINING PROTEIN"/>
    <property type="match status" value="1"/>
</dbReference>
<protein>
    <recommendedName>
        <fullName evidence="1">Glycosyltransferase 2-like domain-containing protein</fullName>
    </recommendedName>
</protein>